<proteinExistence type="predicted"/>
<sequence>MAKTAYADPNQPTRTPRDTEYEAFARVTRRLKQASNPDAHDFPGLVSAVHDNRQLWNVLAADVALPENPLPGELRARLSYLAAFTRFHSQKILESKASVDILIEINTSIMRGLRCEGKPT</sequence>
<dbReference type="InterPro" id="IPR010845">
    <property type="entry name" value="FlaF"/>
</dbReference>
<evidence type="ECO:0000313" key="1">
    <source>
        <dbReference type="EMBL" id="RWR27162.1"/>
    </source>
</evidence>
<protein>
    <submittedName>
        <fullName evidence="1">Flagellar biosynthesis regulatory protein FlaF</fullName>
    </submittedName>
</protein>
<gene>
    <name evidence="1" type="primary">flaF</name>
    <name evidence="1" type="ORF">D2T31_17770</name>
</gene>
<keyword evidence="1" id="KW-0282">Flagellum</keyword>
<dbReference type="AlphaFoldDB" id="A0A443K337"/>
<dbReference type="GO" id="GO:0044781">
    <property type="term" value="P:bacterial-type flagellum organization"/>
    <property type="evidence" value="ECO:0007669"/>
    <property type="project" value="InterPro"/>
</dbReference>
<dbReference type="OrthoDB" id="9808944at2"/>
<organism evidence="1 2">
    <name type="scientific">Paenirhodobacter populi</name>
    <dbReference type="NCBI Taxonomy" id="2306993"/>
    <lineage>
        <taxon>Bacteria</taxon>
        <taxon>Pseudomonadati</taxon>
        <taxon>Pseudomonadota</taxon>
        <taxon>Alphaproteobacteria</taxon>
        <taxon>Rhodobacterales</taxon>
        <taxon>Rhodobacter group</taxon>
        <taxon>Paenirhodobacter</taxon>
    </lineage>
</organism>
<dbReference type="Pfam" id="PF07309">
    <property type="entry name" value="FlaF"/>
    <property type="match status" value="1"/>
</dbReference>
<comment type="caution">
    <text evidence="1">The sequence shown here is derived from an EMBL/GenBank/DDBJ whole genome shotgun (WGS) entry which is preliminary data.</text>
</comment>
<evidence type="ECO:0000313" key="2">
    <source>
        <dbReference type="Proteomes" id="UP000285295"/>
    </source>
</evidence>
<dbReference type="EMBL" id="SAUX01000024">
    <property type="protein sequence ID" value="RWR27162.1"/>
    <property type="molecule type" value="Genomic_DNA"/>
</dbReference>
<reference evidence="1 2" key="1">
    <citation type="submission" date="2019-01" db="EMBL/GenBank/DDBJ databases">
        <title>Sinorhodobacter populi sp. nov. isolated from the symptomatic bark tissue of Populus euramericana canker.</title>
        <authorList>
            <person name="Xu G."/>
        </authorList>
    </citation>
    <scope>NUCLEOTIDE SEQUENCE [LARGE SCALE GENOMIC DNA]</scope>
    <source>
        <strain evidence="1 2">D19-10-3-21</strain>
    </source>
</reference>
<keyword evidence="1" id="KW-0966">Cell projection</keyword>
<accession>A0A443K337</accession>
<reference evidence="1 2" key="2">
    <citation type="submission" date="2019-01" db="EMBL/GenBank/DDBJ databases">
        <authorList>
            <person name="Li Y."/>
        </authorList>
    </citation>
    <scope>NUCLEOTIDE SEQUENCE [LARGE SCALE GENOMIC DNA]</scope>
    <source>
        <strain evidence="1 2">D19-10-3-21</strain>
    </source>
</reference>
<dbReference type="Proteomes" id="UP000285295">
    <property type="component" value="Unassembled WGS sequence"/>
</dbReference>
<name>A0A443K337_9RHOB</name>
<keyword evidence="1" id="KW-0969">Cilium</keyword>
<dbReference type="NCBIfam" id="NF009435">
    <property type="entry name" value="PRK12794.1"/>
    <property type="match status" value="1"/>
</dbReference>